<dbReference type="PROSITE" id="PS50949">
    <property type="entry name" value="HTH_GNTR"/>
    <property type="match status" value="1"/>
</dbReference>
<dbReference type="SMART" id="SM00345">
    <property type="entry name" value="HTH_GNTR"/>
    <property type="match status" value="1"/>
</dbReference>
<evidence type="ECO:0000259" key="4">
    <source>
        <dbReference type="PROSITE" id="PS50949"/>
    </source>
</evidence>
<evidence type="ECO:0000256" key="1">
    <source>
        <dbReference type="ARBA" id="ARBA00023015"/>
    </source>
</evidence>
<gene>
    <name evidence="5" type="ORF">GCM10025866_13510</name>
</gene>
<dbReference type="InterPro" id="IPR036390">
    <property type="entry name" value="WH_DNA-bd_sf"/>
</dbReference>
<protein>
    <submittedName>
        <fullName evidence="5">GntR family transcriptional regulator</fullName>
    </submittedName>
</protein>
<dbReference type="EMBL" id="AP027731">
    <property type="protein sequence ID" value="BDZ45442.1"/>
    <property type="molecule type" value="Genomic_DNA"/>
</dbReference>
<sequence length="119" mass="12553">MDITLGPADGAPASDRLRRRILEQIRSGELPPTAKLPPVRALAERLGVAPGTVARVYRELEQEGVLETRGRNGTVVAGSEDPVARQAEEAAAAFADRARALGLGTDEALRLVRTAMGGN</sequence>
<dbReference type="CDD" id="cd07377">
    <property type="entry name" value="WHTH_GntR"/>
    <property type="match status" value="1"/>
</dbReference>
<organism evidence="5 6">
    <name type="scientific">Naasia aerilata</name>
    <dbReference type="NCBI Taxonomy" id="1162966"/>
    <lineage>
        <taxon>Bacteria</taxon>
        <taxon>Bacillati</taxon>
        <taxon>Actinomycetota</taxon>
        <taxon>Actinomycetes</taxon>
        <taxon>Micrococcales</taxon>
        <taxon>Microbacteriaceae</taxon>
        <taxon>Naasia</taxon>
    </lineage>
</organism>
<proteinExistence type="predicted"/>
<keyword evidence="3" id="KW-0804">Transcription</keyword>
<keyword evidence="2" id="KW-0238">DNA-binding</keyword>
<reference evidence="6" key="1">
    <citation type="journal article" date="2019" name="Int. J. Syst. Evol. Microbiol.">
        <title>The Global Catalogue of Microorganisms (GCM) 10K type strain sequencing project: providing services to taxonomists for standard genome sequencing and annotation.</title>
        <authorList>
            <consortium name="The Broad Institute Genomics Platform"/>
            <consortium name="The Broad Institute Genome Sequencing Center for Infectious Disease"/>
            <person name="Wu L."/>
            <person name="Ma J."/>
        </authorList>
    </citation>
    <scope>NUCLEOTIDE SEQUENCE [LARGE SCALE GENOMIC DNA]</scope>
    <source>
        <strain evidence="6">NBRC 108725</strain>
    </source>
</reference>
<dbReference type="InterPro" id="IPR036388">
    <property type="entry name" value="WH-like_DNA-bd_sf"/>
</dbReference>
<dbReference type="InterPro" id="IPR000524">
    <property type="entry name" value="Tscrpt_reg_HTH_GntR"/>
</dbReference>
<dbReference type="Proteomes" id="UP001321498">
    <property type="component" value="Chromosome"/>
</dbReference>
<keyword evidence="6" id="KW-1185">Reference proteome</keyword>
<evidence type="ECO:0000313" key="6">
    <source>
        <dbReference type="Proteomes" id="UP001321498"/>
    </source>
</evidence>
<dbReference type="Gene3D" id="1.10.10.10">
    <property type="entry name" value="Winged helix-like DNA-binding domain superfamily/Winged helix DNA-binding domain"/>
    <property type="match status" value="1"/>
</dbReference>
<evidence type="ECO:0000313" key="5">
    <source>
        <dbReference type="EMBL" id="BDZ45442.1"/>
    </source>
</evidence>
<accession>A0ABM8GB37</accession>
<feature type="domain" description="HTH gntR-type" evidence="4">
    <location>
        <begin position="11"/>
        <end position="79"/>
    </location>
</feature>
<dbReference type="RefSeq" id="WP_286278759.1">
    <property type="nucleotide sequence ID" value="NZ_AP027731.1"/>
</dbReference>
<name>A0ABM8GB37_9MICO</name>
<dbReference type="SUPFAM" id="SSF46785">
    <property type="entry name" value="Winged helix' DNA-binding domain"/>
    <property type="match status" value="1"/>
</dbReference>
<evidence type="ECO:0000256" key="3">
    <source>
        <dbReference type="ARBA" id="ARBA00023163"/>
    </source>
</evidence>
<dbReference type="PANTHER" id="PTHR38445:SF9">
    <property type="entry name" value="HTH-TYPE TRANSCRIPTIONAL REPRESSOR YTRA"/>
    <property type="match status" value="1"/>
</dbReference>
<dbReference type="PANTHER" id="PTHR38445">
    <property type="entry name" value="HTH-TYPE TRANSCRIPTIONAL REPRESSOR YTRA"/>
    <property type="match status" value="1"/>
</dbReference>
<keyword evidence="1" id="KW-0805">Transcription regulation</keyword>
<dbReference type="Pfam" id="PF00392">
    <property type="entry name" value="GntR"/>
    <property type="match status" value="1"/>
</dbReference>
<evidence type="ECO:0000256" key="2">
    <source>
        <dbReference type="ARBA" id="ARBA00023125"/>
    </source>
</evidence>